<dbReference type="Gene3D" id="3.20.20.70">
    <property type="entry name" value="Aldolase class I"/>
    <property type="match status" value="1"/>
</dbReference>
<dbReference type="InterPro" id="IPR029483">
    <property type="entry name" value="GH97_C"/>
</dbReference>
<name>A0A6N2ZSK7_9BACT</name>
<reference evidence="2" key="1">
    <citation type="submission" date="2019-11" db="EMBL/GenBank/DDBJ databases">
        <authorList>
            <person name="Feng L."/>
        </authorList>
    </citation>
    <scope>NUCLEOTIDE SEQUENCE</scope>
    <source>
        <strain evidence="2">PmerdaeLFYP103</strain>
    </source>
</reference>
<evidence type="ECO:0000259" key="1">
    <source>
        <dbReference type="Pfam" id="PF14509"/>
    </source>
</evidence>
<organism evidence="2">
    <name type="scientific">Parabacteroides merdae</name>
    <dbReference type="NCBI Taxonomy" id="46503"/>
    <lineage>
        <taxon>Bacteria</taxon>
        <taxon>Pseudomonadati</taxon>
        <taxon>Bacteroidota</taxon>
        <taxon>Bacteroidia</taxon>
        <taxon>Bacteroidales</taxon>
        <taxon>Tannerellaceae</taxon>
        <taxon>Parabacteroides</taxon>
    </lineage>
</organism>
<dbReference type="PANTHER" id="PTHR35803">
    <property type="entry name" value="GLUCAN 1,4-ALPHA-GLUCOSIDASE SUSB-RELATED"/>
    <property type="match status" value="1"/>
</dbReference>
<gene>
    <name evidence="2" type="ORF">PMLFYP103_00596</name>
</gene>
<dbReference type="EMBL" id="CACRUV010000010">
    <property type="protein sequence ID" value="VYT79692.1"/>
    <property type="molecule type" value="Genomic_DNA"/>
</dbReference>
<feature type="domain" description="Glycosyl-hydrolase 97 C-terminal oligomerisation" evidence="1">
    <location>
        <begin position="1"/>
        <end position="84"/>
    </location>
</feature>
<proteinExistence type="predicted"/>
<dbReference type="Pfam" id="PF14509">
    <property type="entry name" value="GH97_C"/>
    <property type="match status" value="1"/>
</dbReference>
<keyword evidence="2" id="KW-0378">Hydrolase</keyword>
<dbReference type="InterPro" id="IPR013785">
    <property type="entry name" value="Aldolase_TIM"/>
</dbReference>
<protein>
    <submittedName>
        <fullName evidence="2">Glycoside hydrolase 97</fullName>
    </submittedName>
</protein>
<dbReference type="GO" id="GO:0016787">
    <property type="term" value="F:hydrolase activity"/>
    <property type="evidence" value="ECO:0007669"/>
    <property type="project" value="UniProtKB-KW"/>
</dbReference>
<evidence type="ECO:0000313" key="2">
    <source>
        <dbReference type="EMBL" id="VYT79692.1"/>
    </source>
</evidence>
<dbReference type="RefSeq" id="WP_022322188.1">
    <property type="nucleotide sequence ID" value="NZ_BAABZJ010000001.1"/>
</dbReference>
<accession>A0A6N2ZSK7</accession>
<dbReference type="AlphaFoldDB" id="A0A6N2ZSK7"/>
<sequence>MGKYAVVARRSGSDWYVSMLNAGDKKQISLPIDFLKNRKGYTATLYYQASEEKKDVVDAKKIRLENRNEVIIDLVGNSGCVLHFSILNFQ</sequence>
<dbReference type="InterPro" id="IPR052720">
    <property type="entry name" value="Glycosyl_hydrolase_97"/>
</dbReference>